<evidence type="ECO:0000313" key="6">
    <source>
        <dbReference type="Proteomes" id="UP000249739"/>
    </source>
</evidence>
<dbReference type="CDD" id="cd00914">
    <property type="entry name" value="PCD_DCoH_subfamily_b"/>
    <property type="match status" value="1"/>
</dbReference>
<comment type="catalytic activity">
    <reaction evidence="1 4">
        <text>(4aS,6R)-4a-hydroxy-L-erythro-5,6,7,8-tetrahydrobiopterin = (6R)-L-erythro-6,7-dihydrobiopterin + H2O</text>
        <dbReference type="Rhea" id="RHEA:11920"/>
        <dbReference type="ChEBI" id="CHEBI:15377"/>
        <dbReference type="ChEBI" id="CHEBI:15642"/>
        <dbReference type="ChEBI" id="CHEBI:43120"/>
        <dbReference type="EC" id="4.2.1.96"/>
    </reaction>
</comment>
<dbReference type="SUPFAM" id="SSF55248">
    <property type="entry name" value="PCD-like"/>
    <property type="match status" value="1"/>
</dbReference>
<dbReference type="InterPro" id="IPR001533">
    <property type="entry name" value="Pterin_deHydtase"/>
</dbReference>
<accession>A0A2W5HBG0</accession>
<dbReference type="Gene3D" id="3.30.1360.20">
    <property type="entry name" value="Transcriptional coactivator/pterin dehydratase"/>
    <property type="match status" value="1"/>
</dbReference>
<protein>
    <recommendedName>
        <fullName evidence="4">Putative pterin-4-alpha-carbinolamine dehydratase</fullName>
        <shortName evidence="4">PHS</shortName>
        <ecNumber evidence="4">4.2.1.96</ecNumber>
    </recommendedName>
    <alternativeName>
        <fullName evidence="4">4-alpha-hydroxy-tetrahydropterin dehydratase</fullName>
    </alternativeName>
    <alternativeName>
        <fullName evidence="4">Pterin carbinolamine dehydratase</fullName>
        <shortName evidence="4">PCD</shortName>
    </alternativeName>
</protein>
<dbReference type="Proteomes" id="UP000249739">
    <property type="component" value="Unassembled WGS sequence"/>
</dbReference>
<dbReference type="GO" id="GO:0006729">
    <property type="term" value="P:tetrahydrobiopterin biosynthetic process"/>
    <property type="evidence" value="ECO:0007669"/>
    <property type="project" value="InterPro"/>
</dbReference>
<comment type="similarity">
    <text evidence="2 4">Belongs to the pterin-4-alpha-carbinolamine dehydratase family.</text>
</comment>
<comment type="caution">
    <text evidence="5">The sequence shown here is derived from an EMBL/GenBank/DDBJ whole genome shotgun (WGS) entry which is preliminary data.</text>
</comment>
<name>A0A2W5HBG0_9BACT</name>
<evidence type="ECO:0000256" key="4">
    <source>
        <dbReference type="HAMAP-Rule" id="MF_00434"/>
    </source>
</evidence>
<dbReference type="EMBL" id="QFOT01000070">
    <property type="protein sequence ID" value="PZP55426.1"/>
    <property type="molecule type" value="Genomic_DNA"/>
</dbReference>
<dbReference type="PANTHER" id="PTHR12599">
    <property type="entry name" value="PTERIN-4-ALPHA-CARBINOLAMINE DEHYDRATASE"/>
    <property type="match status" value="1"/>
</dbReference>
<dbReference type="GO" id="GO:0008124">
    <property type="term" value="F:4-alpha-hydroxytetrahydrobiopterin dehydratase activity"/>
    <property type="evidence" value="ECO:0007669"/>
    <property type="project" value="UniProtKB-UniRule"/>
</dbReference>
<evidence type="ECO:0000256" key="2">
    <source>
        <dbReference type="ARBA" id="ARBA00006472"/>
    </source>
</evidence>
<evidence type="ECO:0000256" key="3">
    <source>
        <dbReference type="ARBA" id="ARBA00023239"/>
    </source>
</evidence>
<sequence length="96" mass="11242">MTDRIHAQEIQNRLTELKEWNYQNANNRDILQKSFKFKTFVDAFGFMSKVALLAEKMDHHPEWSNVYNKVEINLTTHEASGVSEKDFQLAKLIDAL</sequence>
<keyword evidence="3 4" id="KW-0456">Lyase</keyword>
<evidence type="ECO:0000313" key="5">
    <source>
        <dbReference type="EMBL" id="PZP55426.1"/>
    </source>
</evidence>
<dbReference type="EC" id="4.2.1.96" evidence="4"/>
<dbReference type="NCBIfam" id="NF002018">
    <property type="entry name" value="PRK00823.1-3"/>
    <property type="match status" value="1"/>
</dbReference>
<reference evidence="5 6" key="1">
    <citation type="submission" date="2017-08" db="EMBL/GenBank/DDBJ databases">
        <title>Infants hospitalized years apart are colonized by the same room-sourced microbial strains.</title>
        <authorList>
            <person name="Brooks B."/>
            <person name="Olm M.R."/>
            <person name="Firek B.A."/>
            <person name="Baker R."/>
            <person name="Thomas B.C."/>
            <person name="Morowitz M.J."/>
            <person name="Banfield J.F."/>
        </authorList>
    </citation>
    <scope>NUCLEOTIDE SEQUENCE [LARGE SCALE GENOMIC DNA]</scope>
    <source>
        <strain evidence="5">S2_006_000_R2_64</strain>
    </source>
</reference>
<dbReference type="InterPro" id="IPR036428">
    <property type="entry name" value="PCD_sf"/>
</dbReference>
<dbReference type="AlphaFoldDB" id="A0A2W5HBG0"/>
<dbReference type="PANTHER" id="PTHR12599:SF0">
    <property type="entry name" value="PTERIN-4-ALPHA-CARBINOLAMINE DEHYDRATASE"/>
    <property type="match status" value="1"/>
</dbReference>
<dbReference type="HAMAP" id="MF_00434">
    <property type="entry name" value="Pterin_4_alpha"/>
    <property type="match status" value="1"/>
</dbReference>
<dbReference type="Pfam" id="PF01329">
    <property type="entry name" value="Pterin_4a"/>
    <property type="match status" value="1"/>
</dbReference>
<evidence type="ECO:0000256" key="1">
    <source>
        <dbReference type="ARBA" id="ARBA00001554"/>
    </source>
</evidence>
<organism evidence="5 6">
    <name type="scientific">Micavibrio aeruginosavorus</name>
    <dbReference type="NCBI Taxonomy" id="349221"/>
    <lineage>
        <taxon>Bacteria</taxon>
        <taxon>Pseudomonadati</taxon>
        <taxon>Bdellovibrionota</taxon>
        <taxon>Bdellovibrionia</taxon>
        <taxon>Bdellovibrionales</taxon>
        <taxon>Pseudobdellovibrionaceae</taxon>
        <taxon>Micavibrio</taxon>
    </lineage>
</organism>
<proteinExistence type="inferred from homology"/>
<gene>
    <name evidence="5" type="ORF">DI586_06925</name>
</gene>
<dbReference type="NCBIfam" id="NF002017">
    <property type="entry name" value="PRK00823.1-2"/>
    <property type="match status" value="1"/>
</dbReference>